<comment type="function">
    <text evidence="2">Involved in bacillithiol (BSH) biosynthesis. May catalyze the last step of the pathway, the addition of cysteine to glucosamine malate (GlcN-Mal) to generate BSH.</text>
</comment>
<keyword evidence="6" id="KW-1185">Reference proteome</keyword>
<sequence>MRIEPIKLKQQNKLIEDYRNNEPSIQPFFDYPAFGEWEHRYHDLQKRTFKRQELCDCLQMINSQWKAPEATRKNIDRLRHPEAVTVIGGQQASLLSGPLYTINKIISIIHLAKQQEEELRVPVIPIFWIAGEDHDFAEVNHVYLQEEQQMQKYVLKQQVRSKTALSDIRIDHDKAKQWLDELFEKLTETNHTKTLYDEMNKCLASSLTYVDFFAKLIYHFFPEEGLVLMDSGNKSIRQLESDFFVEMIENQPKISESVCDSLEQLQSLGYTIDLSVAPSDGHLFYYQDDERILLQRTDTGEWIGKQNEVHFTTEQLKQIAKLTPAQLSNNVVTRPLMQEMLFPNLAFIAGPGEIGYWSALKSAFHQLQMKMPPVVPRLSISVIDRTIEKALHDCQMSAEQVINGRVADEKEAWLANTSYPSIKQIAQEVQEQIIDVHAPLRELAASMRDDLGAIAEKNLNYIQDHIQYLEKRLVKAWQCKHQNDLAKFDILQCVLHPENGLQERIWNPLPWLNIYGISFASSLLRHSYTFRNSHYAVYL</sequence>
<evidence type="ECO:0000313" key="5">
    <source>
        <dbReference type="EMBL" id="KNE20077.1"/>
    </source>
</evidence>
<protein>
    <recommendedName>
        <fullName evidence="2">Putative cysteine ligase BshC</fullName>
        <ecNumber evidence="2">6.-.-.-</ecNumber>
    </recommendedName>
</protein>
<organism evidence="5 6">
    <name type="scientific">Virgibacillus pantothenticus</name>
    <dbReference type="NCBI Taxonomy" id="1473"/>
    <lineage>
        <taxon>Bacteria</taxon>
        <taxon>Bacillati</taxon>
        <taxon>Bacillota</taxon>
        <taxon>Bacilli</taxon>
        <taxon>Bacillales</taxon>
        <taxon>Bacillaceae</taxon>
        <taxon>Virgibacillus</taxon>
    </lineage>
</organism>
<feature type="domain" description="Bacillithiol biosynthesis BshC N-terminal Rossmann-like" evidence="3">
    <location>
        <begin position="1"/>
        <end position="378"/>
    </location>
</feature>
<dbReference type="EMBL" id="LGTO01000007">
    <property type="protein sequence ID" value="KNE20077.1"/>
    <property type="molecule type" value="Genomic_DNA"/>
</dbReference>
<name>A0A0L0QN98_VIRPA</name>
<dbReference type="Pfam" id="PF24850">
    <property type="entry name" value="CC_BshC"/>
    <property type="match status" value="1"/>
</dbReference>
<evidence type="ECO:0000256" key="2">
    <source>
        <dbReference type="HAMAP-Rule" id="MF_01867"/>
    </source>
</evidence>
<dbReference type="InterPro" id="IPR055398">
    <property type="entry name" value="Rossmann-like_BshC"/>
</dbReference>
<proteinExistence type="inferred from homology"/>
<gene>
    <name evidence="2" type="primary">bshC</name>
    <name evidence="5" type="ORF">AFK71_16925</name>
</gene>
<dbReference type="GeneID" id="66870795"/>
<dbReference type="PATRIC" id="fig|1473.5.peg.2098"/>
<evidence type="ECO:0000313" key="6">
    <source>
        <dbReference type="Proteomes" id="UP000036780"/>
    </source>
</evidence>
<dbReference type="AlphaFoldDB" id="A0A0L0QN98"/>
<dbReference type="RefSeq" id="WP_050352644.1">
    <property type="nucleotide sequence ID" value="NZ_BOSN01000001.1"/>
</dbReference>
<dbReference type="EC" id="6.-.-.-" evidence="2"/>
<comment type="caution">
    <text evidence="5">The sequence shown here is derived from an EMBL/GenBank/DDBJ whole genome shotgun (WGS) entry which is preliminary data.</text>
</comment>
<dbReference type="Proteomes" id="UP000036780">
    <property type="component" value="Unassembled WGS sequence"/>
</dbReference>
<evidence type="ECO:0000259" key="4">
    <source>
        <dbReference type="Pfam" id="PF24850"/>
    </source>
</evidence>
<dbReference type="Pfam" id="PF10079">
    <property type="entry name" value="Rossmann-like_BshC"/>
    <property type="match status" value="1"/>
</dbReference>
<reference evidence="6" key="1">
    <citation type="submission" date="2015-07" db="EMBL/GenBank/DDBJ databases">
        <title>Fjat-10053 dsm26.</title>
        <authorList>
            <person name="Liu B."/>
            <person name="Wang J."/>
            <person name="Zhu Y."/>
            <person name="Liu G."/>
            <person name="Chen Q."/>
            <person name="Chen Z."/>
            <person name="Lan J."/>
            <person name="Che J."/>
            <person name="Ge C."/>
            <person name="Shi H."/>
            <person name="Pan Z."/>
            <person name="Liu X."/>
        </authorList>
    </citation>
    <scope>NUCLEOTIDE SEQUENCE [LARGE SCALE GENOMIC DNA]</scope>
    <source>
        <strain evidence="6">DSM 26</strain>
    </source>
</reference>
<comment type="similarity">
    <text evidence="2">Belongs to the BshC family.</text>
</comment>
<dbReference type="GO" id="GO:0016874">
    <property type="term" value="F:ligase activity"/>
    <property type="evidence" value="ECO:0007669"/>
    <property type="project" value="UniProtKB-UniRule"/>
</dbReference>
<dbReference type="InterPro" id="IPR055399">
    <property type="entry name" value="CC_BshC"/>
</dbReference>
<keyword evidence="1 2" id="KW-0436">Ligase</keyword>
<accession>A0A0L0QN98</accession>
<evidence type="ECO:0000259" key="3">
    <source>
        <dbReference type="Pfam" id="PF10079"/>
    </source>
</evidence>
<dbReference type="OrthoDB" id="9765151at2"/>
<feature type="domain" description="Bacillithiol biosynthesis BshC C-terminal coiled-coil" evidence="4">
    <location>
        <begin position="382"/>
        <end position="539"/>
    </location>
</feature>
<evidence type="ECO:0000256" key="1">
    <source>
        <dbReference type="ARBA" id="ARBA00022598"/>
    </source>
</evidence>
<dbReference type="HAMAP" id="MF_01867">
    <property type="entry name" value="BshC"/>
    <property type="match status" value="1"/>
</dbReference>
<dbReference type="NCBIfam" id="TIGR03998">
    <property type="entry name" value="thiol_BshC"/>
    <property type="match status" value="1"/>
</dbReference>
<dbReference type="InterPro" id="IPR011199">
    <property type="entry name" value="Bacillithiol_biosynth_BshC"/>
</dbReference>
<dbReference type="PIRSF" id="PIRSF012535">
    <property type="entry name" value="UCP012535"/>
    <property type="match status" value="1"/>
</dbReference>